<dbReference type="AlphaFoldDB" id="A0A4U2MXY6"/>
<name>A0A4U2MXY6_9BACI</name>
<protein>
    <submittedName>
        <fullName evidence="1">Uncharacterized protein</fullName>
    </submittedName>
</protein>
<dbReference type="RefSeq" id="WP_137051908.1">
    <property type="nucleotide sequence ID" value="NZ_SZOM01000084.1"/>
</dbReference>
<dbReference type="EMBL" id="SZOM01000084">
    <property type="protein sequence ID" value="TKH16583.1"/>
    <property type="molecule type" value="Genomic_DNA"/>
</dbReference>
<sequence length="228" mass="26953">MEFILQKDIPRQAIERSFPQNIRVEMNEAVTKAYELALSTVENTNYLNDSDGRGKDSLPYLKNYAIEFVLRNFIKQGRLPYKYEIKFNRNKSARYFIMKNLENTIEICVNQVKRKSCIGRPAHYRKQRMKQFQSYMILDDQEQENSEVDIISKPPIYFELNHGYQSFKPTFIVLGIPNQIGKWVDYIEISKEIHVLENPSGIQTQVANVEDFDLNEFLEYLNESEINE</sequence>
<proteinExistence type="predicted"/>
<organism evidence="1 2">
    <name type="scientific">Bacillus wiedmannii</name>
    <dbReference type="NCBI Taxonomy" id="1890302"/>
    <lineage>
        <taxon>Bacteria</taxon>
        <taxon>Bacillati</taxon>
        <taxon>Bacillota</taxon>
        <taxon>Bacilli</taxon>
        <taxon>Bacillales</taxon>
        <taxon>Bacillaceae</taxon>
        <taxon>Bacillus</taxon>
        <taxon>Bacillus cereus group</taxon>
    </lineage>
</organism>
<accession>A0A4U2MXY6</accession>
<comment type="caution">
    <text evidence="1">The sequence shown here is derived from an EMBL/GenBank/DDBJ whole genome shotgun (WGS) entry which is preliminary data.</text>
</comment>
<evidence type="ECO:0000313" key="2">
    <source>
        <dbReference type="Proteomes" id="UP000306037"/>
    </source>
</evidence>
<evidence type="ECO:0000313" key="1">
    <source>
        <dbReference type="EMBL" id="TKH16583.1"/>
    </source>
</evidence>
<gene>
    <name evidence="1" type="ORF">FC694_12170</name>
</gene>
<reference evidence="1 2" key="1">
    <citation type="journal article" date="2019" name="Environ. Microbiol.">
        <title>An active ?-lactamase is a part of an orchestrated cell wall stress resistance network of Bacillus subtilis and related rhizosphere species.</title>
        <authorList>
            <person name="Bucher T."/>
            <person name="Keren-Paz A."/>
            <person name="Hausser J."/>
            <person name="Olender T."/>
            <person name="Cytryn E."/>
            <person name="Kolodkin-Gal I."/>
        </authorList>
    </citation>
    <scope>NUCLEOTIDE SEQUENCE [LARGE SCALE GENOMIC DNA]</scope>
    <source>
        <strain evidence="1 2">I71</strain>
    </source>
</reference>
<dbReference type="Proteomes" id="UP000306037">
    <property type="component" value="Unassembled WGS sequence"/>
</dbReference>